<feature type="region of interest" description="Disordered" evidence="1">
    <location>
        <begin position="172"/>
        <end position="196"/>
    </location>
</feature>
<sequence>MADPSDPTATFLPTEREEATEWLNTLINKNLRVSVTDGRMFWGQFKCVDAESNIILQSCYEYRFPTPSQIAAAAAAVVNQQQQPPSSSTTITSGSALQAPSDPSTVPTPETTNPSSADLEQAYDKAAAAGKLKMDLSSRSLGLVVIPGQYITKIELEEFASQVRARNNKKQGFHPGWRDGGSGAPHAAVGGNWAIS</sequence>
<protein>
    <recommendedName>
        <fullName evidence="2">Sm domain-containing protein</fullName>
    </recommendedName>
</protein>
<dbReference type="AlphaFoldDB" id="A0AAE0PB50"/>
<dbReference type="SUPFAM" id="SSF50182">
    <property type="entry name" value="Sm-like ribonucleoproteins"/>
    <property type="match status" value="1"/>
</dbReference>
<proteinExistence type="predicted"/>
<dbReference type="CDD" id="cd06168">
    <property type="entry name" value="LSMD1"/>
    <property type="match status" value="1"/>
</dbReference>
<feature type="compositionally biased region" description="Polar residues" evidence="1">
    <location>
        <begin position="94"/>
        <end position="118"/>
    </location>
</feature>
<evidence type="ECO:0000256" key="1">
    <source>
        <dbReference type="SAM" id="MobiDB-lite"/>
    </source>
</evidence>
<evidence type="ECO:0000313" key="4">
    <source>
        <dbReference type="Proteomes" id="UP001281003"/>
    </source>
</evidence>
<dbReference type="PANTHER" id="PTHR10701">
    <property type="entry name" value="SMALL NUCLEAR RIBONUCLEOPROTEIN-ASSOCIATED PROTEIN B AND N"/>
    <property type="match status" value="1"/>
</dbReference>
<keyword evidence="4" id="KW-1185">Reference proteome</keyword>
<dbReference type="InterPro" id="IPR010920">
    <property type="entry name" value="LSM_dom_sf"/>
</dbReference>
<reference evidence="3" key="1">
    <citation type="journal article" date="2023" name="Mol. Phylogenet. Evol.">
        <title>Genome-scale phylogeny and comparative genomics of the fungal order Sordariales.</title>
        <authorList>
            <person name="Hensen N."/>
            <person name="Bonometti L."/>
            <person name="Westerberg I."/>
            <person name="Brannstrom I.O."/>
            <person name="Guillou S."/>
            <person name="Cros-Aarteil S."/>
            <person name="Calhoun S."/>
            <person name="Haridas S."/>
            <person name="Kuo A."/>
            <person name="Mondo S."/>
            <person name="Pangilinan J."/>
            <person name="Riley R."/>
            <person name="LaButti K."/>
            <person name="Andreopoulos B."/>
            <person name="Lipzen A."/>
            <person name="Chen C."/>
            <person name="Yan M."/>
            <person name="Daum C."/>
            <person name="Ng V."/>
            <person name="Clum A."/>
            <person name="Steindorff A."/>
            <person name="Ohm R.A."/>
            <person name="Martin F."/>
            <person name="Silar P."/>
            <person name="Natvig D.O."/>
            <person name="Lalanne C."/>
            <person name="Gautier V."/>
            <person name="Ament-Velasquez S.L."/>
            <person name="Kruys A."/>
            <person name="Hutchinson M.I."/>
            <person name="Powell A.J."/>
            <person name="Barry K."/>
            <person name="Miller A.N."/>
            <person name="Grigoriev I.V."/>
            <person name="Debuchy R."/>
            <person name="Gladieux P."/>
            <person name="Hiltunen Thoren M."/>
            <person name="Johannesson H."/>
        </authorList>
    </citation>
    <scope>NUCLEOTIDE SEQUENCE</scope>
    <source>
        <strain evidence="3">FGSC 1904</strain>
    </source>
</reference>
<feature type="domain" description="Sm" evidence="2">
    <location>
        <begin position="21"/>
        <end position="156"/>
    </location>
</feature>
<evidence type="ECO:0000259" key="2">
    <source>
        <dbReference type="SMART" id="SM00651"/>
    </source>
</evidence>
<feature type="compositionally biased region" description="Low complexity" evidence="1">
    <location>
        <begin position="83"/>
        <end position="93"/>
    </location>
</feature>
<gene>
    <name evidence="3" type="ORF">B0T20DRAFT_481553</name>
</gene>
<evidence type="ECO:0000313" key="3">
    <source>
        <dbReference type="EMBL" id="KAK3396572.1"/>
    </source>
</evidence>
<dbReference type="InterPro" id="IPR001163">
    <property type="entry name" value="Sm_dom_euk/arc"/>
</dbReference>
<dbReference type="InterPro" id="IPR050914">
    <property type="entry name" value="snRNP_SmB/NAA38-like"/>
</dbReference>
<comment type="caution">
    <text evidence="3">The sequence shown here is derived from an EMBL/GenBank/DDBJ whole genome shotgun (WGS) entry which is preliminary data.</text>
</comment>
<dbReference type="SMART" id="SM00651">
    <property type="entry name" value="Sm"/>
    <property type="match status" value="1"/>
</dbReference>
<dbReference type="GO" id="GO:0031417">
    <property type="term" value="C:NatC complex"/>
    <property type="evidence" value="ECO:0007669"/>
    <property type="project" value="InterPro"/>
</dbReference>
<dbReference type="Gene3D" id="2.30.30.100">
    <property type="match status" value="1"/>
</dbReference>
<dbReference type="Pfam" id="PF01423">
    <property type="entry name" value="LSM"/>
    <property type="match status" value="1"/>
</dbReference>
<dbReference type="InterPro" id="IPR034110">
    <property type="entry name" value="LSMD1_Sm"/>
</dbReference>
<accession>A0AAE0PB50</accession>
<dbReference type="Proteomes" id="UP001281003">
    <property type="component" value="Unassembled WGS sequence"/>
</dbReference>
<organism evidence="3 4">
    <name type="scientific">Sordaria brevicollis</name>
    <dbReference type="NCBI Taxonomy" id="83679"/>
    <lineage>
        <taxon>Eukaryota</taxon>
        <taxon>Fungi</taxon>
        <taxon>Dikarya</taxon>
        <taxon>Ascomycota</taxon>
        <taxon>Pezizomycotina</taxon>
        <taxon>Sordariomycetes</taxon>
        <taxon>Sordariomycetidae</taxon>
        <taxon>Sordariales</taxon>
        <taxon>Sordariaceae</taxon>
        <taxon>Sordaria</taxon>
    </lineage>
</organism>
<reference evidence="3" key="2">
    <citation type="submission" date="2023-07" db="EMBL/GenBank/DDBJ databases">
        <authorList>
            <consortium name="Lawrence Berkeley National Laboratory"/>
            <person name="Haridas S."/>
            <person name="Hensen N."/>
            <person name="Bonometti L."/>
            <person name="Westerberg I."/>
            <person name="Brannstrom I.O."/>
            <person name="Guillou S."/>
            <person name="Cros-Aarteil S."/>
            <person name="Calhoun S."/>
            <person name="Kuo A."/>
            <person name="Mondo S."/>
            <person name="Pangilinan J."/>
            <person name="Riley R."/>
            <person name="LaButti K."/>
            <person name="Andreopoulos B."/>
            <person name="Lipzen A."/>
            <person name="Chen C."/>
            <person name="Yanf M."/>
            <person name="Daum C."/>
            <person name="Ng V."/>
            <person name="Clum A."/>
            <person name="Steindorff A."/>
            <person name="Ohm R."/>
            <person name="Martin F."/>
            <person name="Silar P."/>
            <person name="Natvig D."/>
            <person name="Lalanne C."/>
            <person name="Gautier V."/>
            <person name="Ament-velasquez S.L."/>
            <person name="Kruys A."/>
            <person name="Hutchinson M.I."/>
            <person name="Powell A.J."/>
            <person name="Barry K."/>
            <person name="Miller A.N."/>
            <person name="Grigoriev I.V."/>
            <person name="Debuchy R."/>
            <person name="Gladieux P."/>
            <person name="Thoren M.H."/>
            <person name="Johannesson H."/>
        </authorList>
    </citation>
    <scope>NUCLEOTIDE SEQUENCE</scope>
    <source>
        <strain evidence="3">FGSC 1904</strain>
    </source>
</reference>
<name>A0AAE0PB50_SORBR</name>
<feature type="region of interest" description="Disordered" evidence="1">
    <location>
        <begin position="83"/>
        <end position="118"/>
    </location>
</feature>
<dbReference type="PANTHER" id="PTHR10701:SF5">
    <property type="entry name" value="N-ALPHA-ACETYLTRANSFERASE 38, NATC AUXILIARY SUBUNIT"/>
    <property type="match status" value="1"/>
</dbReference>
<dbReference type="EMBL" id="JAUTDP010000009">
    <property type="protein sequence ID" value="KAK3396572.1"/>
    <property type="molecule type" value="Genomic_DNA"/>
</dbReference>